<reference evidence="6" key="1">
    <citation type="submission" date="2015-10" db="EMBL/GenBank/DDBJ databases">
        <authorList>
            <person name="Regsiter A."/>
            <person name="william w."/>
        </authorList>
    </citation>
    <scope>NUCLEOTIDE SEQUENCE</scope>
    <source>
        <strain evidence="6">Montdore</strain>
    </source>
</reference>
<keyword evidence="1 2" id="KW-0103">Bromodomain</keyword>
<dbReference type="InterPro" id="IPR036427">
    <property type="entry name" value="Bromodomain-like_sf"/>
</dbReference>
<feature type="region of interest" description="Disordered" evidence="4">
    <location>
        <begin position="166"/>
        <end position="215"/>
    </location>
</feature>
<dbReference type="GO" id="GO:0035267">
    <property type="term" value="C:NuA4 histone acetyltransferase complex"/>
    <property type="evidence" value="ECO:0007669"/>
    <property type="project" value="TreeGrafter"/>
</dbReference>
<dbReference type="Proteomes" id="UP001412239">
    <property type="component" value="Unassembled WGS sequence"/>
</dbReference>
<evidence type="ECO:0000256" key="3">
    <source>
        <dbReference type="SAM" id="Coils"/>
    </source>
</evidence>
<dbReference type="GO" id="GO:0006325">
    <property type="term" value="P:chromatin organization"/>
    <property type="evidence" value="ECO:0007669"/>
    <property type="project" value="UniProtKB-ARBA"/>
</dbReference>
<dbReference type="PANTHER" id="PTHR15398:SF4">
    <property type="entry name" value="BROMODOMAIN-CONTAINING PROTEIN 8 ISOFORM X1"/>
    <property type="match status" value="1"/>
</dbReference>
<feature type="compositionally biased region" description="Pro residues" evidence="4">
    <location>
        <begin position="325"/>
        <end position="356"/>
    </location>
</feature>
<keyword evidence="7" id="KW-1185">Reference proteome</keyword>
<dbReference type="EMBL" id="LN891102">
    <property type="protein sequence ID" value="CUS08992.1"/>
    <property type="molecule type" value="Genomic_DNA"/>
</dbReference>
<name>A0A292PMU7_9PEZI</name>
<feature type="region of interest" description="Disordered" evidence="4">
    <location>
        <begin position="292"/>
        <end position="851"/>
    </location>
</feature>
<feature type="region of interest" description="Disordered" evidence="4">
    <location>
        <begin position="1036"/>
        <end position="1121"/>
    </location>
</feature>
<organism evidence="6 7">
    <name type="scientific">Tuber aestivum</name>
    <name type="common">summer truffle</name>
    <dbReference type="NCBI Taxonomy" id="59557"/>
    <lineage>
        <taxon>Eukaryota</taxon>
        <taxon>Fungi</taxon>
        <taxon>Dikarya</taxon>
        <taxon>Ascomycota</taxon>
        <taxon>Pezizomycotina</taxon>
        <taxon>Pezizomycetes</taxon>
        <taxon>Pezizales</taxon>
        <taxon>Tuberaceae</taxon>
        <taxon>Tuber</taxon>
    </lineage>
</organism>
<sequence length="1121" mass="119268">MNSPSQNTAYTPLESLLLFHYLSTHGTHPSSFALISQLILKNPVIKAEATFDRGRLSPDALREFYHVRLAEAESEFALGDKNFNGDGKPGSQTIPRKSKTEIGTTALSEADKLRLVKVLTSRLYERYRKVSLRQIQELEERYQHLNNEIDQINEGIWDERLAKEEQARTRDRSKSRMSFDFRDKVSSPPSDRRITPVDSMIEGSSAATGSGEMAPLPTKPPLLPIAAPTLPPILNPTIPSTKPEKSTPPVLPNVGTPQPLPLLPQLSQAQVPCPTSQVRYDHMQPAPVVGAGEVLGHQPSFSPKKPHAHNSISPSSGRTSTPKILPGPMPIPPKMEAVPPPPHPNTSLPGAPPPARPQAKIEAPVPVPPPARLTYPPITPRTPGQSVWPVTPVPAQPVQMAGQQAQGSPPGLAGLHQLADVADSRRKQKHPPPSRPSYQQYPPLGLPDRIQPVTCTPVYDRAPASAGPALPSGGGYGILYPPQTPSTPVPIQQQYSQTQPRPIAAAPVTTFQQYTPTPAAAAQQPRQSAQASPVPRVSPVSQKIAPRPSPLPPTSYVSPRKAPPPPINTGTPVHAPSIPIQPMANEEEEMATPGSPIQPGPDDISPISTPGGSPRVLSPKPTVIEKIRNKKRLFSESKSGEISPKNKDGGSTEKSPDGKPPSKRQKSKADKKAIGKPLGRISVVRTSSTEPPPSRVTRSASAEAERRASRSPSAEPPPTNKQKAAKTAVSPISEGSEVKDEELSEIDNDDAIMASPALVRKGKEVEGKKTGNGRTTRKAPASGRKADTEAAEREDTIAQTPRSKTPKRKRNPSQSDAEEESKGETTTVSLRKPFHRPPKLEPQSSSITTGIGSPLPTGLAIGQQQMVVATKKFLQLSAPLLGDISSHKFANLFTNPVNERMAPGYRNLVYKPEDLKSIKAAVKAGAAAVTNASTGTPAITTPTTESIAASTPPANTSSFTTLLATSLNTPPKGIVNSVQLEKELFRMFANAMMYNKSSSEIAKETVMMARDVEGMVDNFRTAEEAGMKKALGASFGPARKLGGAGGGSAGGAGSERERERERTAGTVAEEGEEGEGSTVAGAEEESMAGEGTEKETEDGGGGGGGGGQEGKKKVGRKKKRR</sequence>
<evidence type="ECO:0000259" key="5">
    <source>
        <dbReference type="PROSITE" id="PS50014"/>
    </source>
</evidence>
<dbReference type="PROSITE" id="PS50014">
    <property type="entry name" value="BROMODOMAIN_2"/>
    <property type="match status" value="1"/>
</dbReference>
<feature type="compositionally biased region" description="Gly residues" evidence="4">
    <location>
        <begin position="1042"/>
        <end position="1053"/>
    </location>
</feature>
<feature type="compositionally biased region" description="Basic and acidic residues" evidence="4">
    <location>
        <begin position="623"/>
        <end position="657"/>
    </location>
</feature>
<protein>
    <recommendedName>
        <fullName evidence="5">Bromo domain-containing protein</fullName>
    </recommendedName>
</protein>
<feature type="compositionally biased region" description="Polar residues" evidence="4">
    <location>
        <begin position="842"/>
        <end position="851"/>
    </location>
</feature>
<evidence type="ECO:0000256" key="1">
    <source>
        <dbReference type="ARBA" id="ARBA00023117"/>
    </source>
</evidence>
<dbReference type="SUPFAM" id="SSF47370">
    <property type="entry name" value="Bromodomain"/>
    <property type="match status" value="1"/>
</dbReference>
<evidence type="ECO:0000256" key="2">
    <source>
        <dbReference type="PROSITE-ProRule" id="PRU00035"/>
    </source>
</evidence>
<dbReference type="PANTHER" id="PTHR15398">
    <property type="entry name" value="BROMODOMAIN-CONTAINING PROTEIN 8"/>
    <property type="match status" value="1"/>
</dbReference>
<evidence type="ECO:0000313" key="6">
    <source>
        <dbReference type="EMBL" id="CUS08992.1"/>
    </source>
</evidence>
<feature type="compositionally biased region" description="Basic and acidic residues" evidence="4">
    <location>
        <begin position="166"/>
        <end position="195"/>
    </location>
</feature>
<gene>
    <name evidence="6" type="ORF">GSTUAT00006941001</name>
</gene>
<keyword evidence="3" id="KW-0175">Coiled coil</keyword>
<feature type="compositionally biased region" description="Basic and acidic residues" evidence="4">
    <location>
        <begin position="784"/>
        <end position="796"/>
    </location>
</feature>
<feature type="compositionally biased region" description="Low complexity" evidence="4">
    <location>
        <begin position="509"/>
        <end position="533"/>
    </location>
</feature>
<feature type="compositionally biased region" description="Gly residues" evidence="4">
    <location>
        <begin position="1099"/>
        <end position="1108"/>
    </location>
</feature>
<proteinExistence type="predicted"/>
<feature type="compositionally biased region" description="Polar residues" evidence="4">
    <location>
        <begin position="489"/>
        <end position="500"/>
    </location>
</feature>
<feature type="domain" description="Bromo" evidence="5">
    <location>
        <begin position="885"/>
        <end position="1002"/>
    </location>
</feature>
<evidence type="ECO:0000256" key="4">
    <source>
        <dbReference type="SAM" id="MobiDB-lite"/>
    </source>
</evidence>
<evidence type="ECO:0000313" key="7">
    <source>
        <dbReference type="Proteomes" id="UP001412239"/>
    </source>
</evidence>
<feature type="coiled-coil region" evidence="3">
    <location>
        <begin position="128"/>
        <end position="155"/>
    </location>
</feature>
<feature type="compositionally biased region" description="Low complexity" evidence="4">
    <location>
        <begin position="462"/>
        <end position="471"/>
    </location>
</feature>
<accession>A0A292PMU7</accession>
<feature type="compositionally biased region" description="Polar residues" evidence="4">
    <location>
        <begin position="310"/>
        <end position="321"/>
    </location>
</feature>
<feature type="compositionally biased region" description="Acidic residues" evidence="4">
    <location>
        <begin position="739"/>
        <end position="750"/>
    </location>
</feature>
<dbReference type="Gene3D" id="1.20.920.10">
    <property type="entry name" value="Bromodomain-like"/>
    <property type="match status" value="1"/>
</dbReference>
<dbReference type="AlphaFoldDB" id="A0A292PMU7"/>
<feature type="compositionally biased region" description="Basic and acidic residues" evidence="4">
    <location>
        <begin position="1054"/>
        <end position="1063"/>
    </location>
</feature>
<dbReference type="InterPro" id="IPR001487">
    <property type="entry name" value="Bromodomain"/>
</dbReference>